<name>A0A9J5WN20_SOLCO</name>
<reference evidence="1 2" key="1">
    <citation type="submission" date="2020-09" db="EMBL/GenBank/DDBJ databases">
        <title>De no assembly of potato wild relative species, Solanum commersonii.</title>
        <authorList>
            <person name="Cho K."/>
        </authorList>
    </citation>
    <scope>NUCLEOTIDE SEQUENCE [LARGE SCALE GENOMIC DNA]</scope>
    <source>
        <strain evidence="1">LZ3.2</strain>
        <tissue evidence="1">Leaf</tissue>
    </source>
</reference>
<sequence length="236" mass="26737">MGKFSCRDQPTPSIMSCRTSMNFFSKNDIVKLDHQNIHGLYSTQKLAKRGVYPLGGSFDPENGLLCLSGPIDSIAKVLPDVHEKITKRSSVYSTRKLAKRVVYPFRGSFDIENGPVCQSGPIGSMANVLMDQNKGFTHFGDPLTLTMGWFTYRDKPTPYLRHRKSGSAKDPWTIAHENRQNKVFTHYGDRSTLKMGSPKYPWIIALENWKNGWFTSFGAHFTLKMGRFAHQDQPTP</sequence>
<gene>
    <name evidence="1" type="ORF">H5410_056428</name>
</gene>
<comment type="caution">
    <text evidence="1">The sequence shown here is derived from an EMBL/GenBank/DDBJ whole genome shotgun (WGS) entry which is preliminary data.</text>
</comment>
<organism evidence="1 2">
    <name type="scientific">Solanum commersonii</name>
    <name type="common">Commerson's wild potato</name>
    <name type="synonym">Commerson's nightshade</name>
    <dbReference type="NCBI Taxonomy" id="4109"/>
    <lineage>
        <taxon>Eukaryota</taxon>
        <taxon>Viridiplantae</taxon>
        <taxon>Streptophyta</taxon>
        <taxon>Embryophyta</taxon>
        <taxon>Tracheophyta</taxon>
        <taxon>Spermatophyta</taxon>
        <taxon>Magnoliopsida</taxon>
        <taxon>eudicotyledons</taxon>
        <taxon>Gunneridae</taxon>
        <taxon>Pentapetalae</taxon>
        <taxon>asterids</taxon>
        <taxon>lamiids</taxon>
        <taxon>Solanales</taxon>
        <taxon>Solanaceae</taxon>
        <taxon>Solanoideae</taxon>
        <taxon>Solaneae</taxon>
        <taxon>Solanum</taxon>
    </lineage>
</organism>
<accession>A0A9J5WN20</accession>
<protein>
    <submittedName>
        <fullName evidence="1">Uncharacterized protein</fullName>
    </submittedName>
</protein>
<keyword evidence="2" id="KW-1185">Reference proteome</keyword>
<dbReference type="EMBL" id="JACXVP010000011">
    <property type="protein sequence ID" value="KAG5576294.1"/>
    <property type="molecule type" value="Genomic_DNA"/>
</dbReference>
<proteinExistence type="predicted"/>
<evidence type="ECO:0000313" key="2">
    <source>
        <dbReference type="Proteomes" id="UP000824120"/>
    </source>
</evidence>
<dbReference type="AlphaFoldDB" id="A0A9J5WN20"/>
<dbReference type="Proteomes" id="UP000824120">
    <property type="component" value="Chromosome 11"/>
</dbReference>
<evidence type="ECO:0000313" key="1">
    <source>
        <dbReference type="EMBL" id="KAG5576294.1"/>
    </source>
</evidence>